<dbReference type="EMBL" id="CAJNNW010036808">
    <property type="protein sequence ID" value="CAE8737745.1"/>
    <property type="molecule type" value="Genomic_DNA"/>
</dbReference>
<evidence type="ECO:0000313" key="2">
    <source>
        <dbReference type="EMBL" id="CAE8737745.1"/>
    </source>
</evidence>
<sequence length="161" mass="17594">MSPLLSVPCATAETLDGLCGSDTESHLALRTTFGDDHEEIDDIFRFITAIQEQRWPQTDVVATFGTSADQLLKYEDCHEQHGDPQPALVEDDLQFPGLPFLSYSDAVPLSAVSTYHSTLVAELLCQQVDPTPRSANPSRPSEFEPRSDSPGLSAEALYAIL</sequence>
<accession>A0A813LTY9</accession>
<organism evidence="2 3">
    <name type="scientific">Polarella glacialis</name>
    <name type="common">Dinoflagellate</name>
    <dbReference type="NCBI Taxonomy" id="89957"/>
    <lineage>
        <taxon>Eukaryota</taxon>
        <taxon>Sar</taxon>
        <taxon>Alveolata</taxon>
        <taxon>Dinophyceae</taxon>
        <taxon>Suessiales</taxon>
        <taxon>Suessiaceae</taxon>
        <taxon>Polarella</taxon>
    </lineage>
</organism>
<reference evidence="2" key="1">
    <citation type="submission" date="2021-02" db="EMBL/GenBank/DDBJ databases">
        <authorList>
            <person name="Dougan E. K."/>
            <person name="Rhodes N."/>
            <person name="Thang M."/>
            <person name="Chan C."/>
        </authorList>
    </citation>
    <scope>NUCLEOTIDE SEQUENCE</scope>
</reference>
<evidence type="ECO:0000256" key="1">
    <source>
        <dbReference type="SAM" id="MobiDB-lite"/>
    </source>
</evidence>
<evidence type="ECO:0000313" key="3">
    <source>
        <dbReference type="Proteomes" id="UP000626109"/>
    </source>
</evidence>
<name>A0A813LTY9_POLGL</name>
<gene>
    <name evidence="2" type="ORF">PGLA2088_LOCUS48894</name>
</gene>
<dbReference type="AlphaFoldDB" id="A0A813LTY9"/>
<comment type="caution">
    <text evidence="2">The sequence shown here is derived from an EMBL/GenBank/DDBJ whole genome shotgun (WGS) entry which is preliminary data.</text>
</comment>
<proteinExistence type="predicted"/>
<dbReference type="Proteomes" id="UP000626109">
    <property type="component" value="Unassembled WGS sequence"/>
</dbReference>
<feature type="region of interest" description="Disordered" evidence="1">
    <location>
        <begin position="130"/>
        <end position="152"/>
    </location>
</feature>
<protein>
    <submittedName>
        <fullName evidence="2">Uncharacterized protein</fullName>
    </submittedName>
</protein>